<keyword evidence="5 12" id="KW-0597">Phosphoprotein</keyword>
<dbReference type="InterPro" id="IPR003660">
    <property type="entry name" value="HAMP_dom"/>
</dbReference>
<evidence type="ECO:0000256" key="5">
    <source>
        <dbReference type="ARBA" id="ARBA00022553"/>
    </source>
</evidence>
<protein>
    <recommendedName>
        <fullName evidence="3">histidine kinase</fullName>
        <ecNumber evidence="3">2.7.13.3</ecNumber>
    </recommendedName>
</protein>
<dbReference type="PROSITE" id="PS50109">
    <property type="entry name" value="HIS_KIN"/>
    <property type="match status" value="1"/>
</dbReference>
<dbReference type="Gene3D" id="3.30.565.10">
    <property type="entry name" value="Histidine kinase-like ATPase, C-terminal domain"/>
    <property type="match status" value="1"/>
</dbReference>
<keyword evidence="10" id="KW-0902">Two-component regulatory system</keyword>
<evidence type="ECO:0000259" key="15">
    <source>
        <dbReference type="PROSITE" id="PS50109"/>
    </source>
</evidence>
<dbReference type="SMART" id="SM00304">
    <property type="entry name" value="HAMP"/>
    <property type="match status" value="1"/>
</dbReference>
<keyword evidence="14" id="KW-1133">Transmembrane helix</keyword>
<feature type="transmembrane region" description="Helical" evidence="14">
    <location>
        <begin position="189"/>
        <end position="209"/>
    </location>
</feature>
<dbReference type="Proteomes" id="UP001344888">
    <property type="component" value="Unassembled WGS sequence"/>
</dbReference>
<dbReference type="Pfam" id="PF00072">
    <property type="entry name" value="Response_reg"/>
    <property type="match status" value="1"/>
</dbReference>
<dbReference type="GO" id="GO:0005886">
    <property type="term" value="C:plasma membrane"/>
    <property type="evidence" value="ECO:0007669"/>
    <property type="project" value="UniProtKB-SubCell"/>
</dbReference>
<dbReference type="InterPro" id="IPR003594">
    <property type="entry name" value="HATPase_dom"/>
</dbReference>
<keyword evidence="6" id="KW-0808">Transferase</keyword>
<evidence type="ECO:0000256" key="3">
    <source>
        <dbReference type="ARBA" id="ARBA00012438"/>
    </source>
</evidence>
<gene>
    <name evidence="18" type="ORF">P9B03_10820</name>
</gene>
<keyword evidence="13" id="KW-0175">Coiled coil</keyword>
<evidence type="ECO:0000256" key="7">
    <source>
        <dbReference type="ARBA" id="ARBA00022741"/>
    </source>
</evidence>
<dbReference type="InterPro" id="IPR001789">
    <property type="entry name" value="Sig_transdc_resp-reg_receiver"/>
</dbReference>
<dbReference type="PRINTS" id="PR00344">
    <property type="entry name" value="BCTRLSENSOR"/>
</dbReference>
<evidence type="ECO:0000256" key="13">
    <source>
        <dbReference type="SAM" id="Coils"/>
    </source>
</evidence>
<dbReference type="InterPro" id="IPR004358">
    <property type="entry name" value="Sig_transdc_His_kin-like_C"/>
</dbReference>
<dbReference type="CDD" id="cd06225">
    <property type="entry name" value="HAMP"/>
    <property type="match status" value="1"/>
</dbReference>
<feature type="domain" description="Histidine kinase" evidence="15">
    <location>
        <begin position="583"/>
        <end position="797"/>
    </location>
</feature>
<dbReference type="CDD" id="cd16922">
    <property type="entry name" value="HATPase_EvgS-ArcB-TorS-like"/>
    <property type="match status" value="1"/>
</dbReference>
<comment type="caution">
    <text evidence="18">The sequence shown here is derived from an EMBL/GenBank/DDBJ whole genome shotgun (WGS) entry which is preliminary data.</text>
</comment>
<dbReference type="SUPFAM" id="SSF55785">
    <property type="entry name" value="PYP-like sensor domain (PAS domain)"/>
    <property type="match status" value="1"/>
</dbReference>
<dbReference type="FunFam" id="3.30.565.10:FF:000006">
    <property type="entry name" value="Sensor histidine kinase WalK"/>
    <property type="match status" value="1"/>
</dbReference>
<name>A0AAW9NVL0_9BACL</name>
<comment type="catalytic activity">
    <reaction evidence="1">
        <text>ATP + protein L-histidine = ADP + protein N-phospho-L-histidine.</text>
        <dbReference type="EC" id="2.7.13.3"/>
    </reaction>
</comment>
<dbReference type="CDD" id="cd00082">
    <property type="entry name" value="HisKA"/>
    <property type="match status" value="1"/>
</dbReference>
<dbReference type="InterPro" id="IPR035965">
    <property type="entry name" value="PAS-like_dom_sf"/>
</dbReference>
<dbReference type="InterPro" id="IPR036097">
    <property type="entry name" value="HisK_dim/P_sf"/>
</dbReference>
<evidence type="ECO:0000256" key="12">
    <source>
        <dbReference type="PROSITE-ProRule" id="PRU00169"/>
    </source>
</evidence>
<evidence type="ECO:0000313" key="18">
    <source>
        <dbReference type="EMBL" id="MEC1178976.1"/>
    </source>
</evidence>
<dbReference type="RefSeq" id="WP_326123459.1">
    <property type="nucleotide sequence ID" value="NZ_JARSFG010000015.1"/>
</dbReference>
<comment type="subcellular location">
    <subcellularLocation>
        <location evidence="2">Cell membrane</location>
        <topology evidence="2">Multi-pass membrane protein</topology>
    </subcellularLocation>
</comment>
<dbReference type="Gene3D" id="6.10.340.10">
    <property type="match status" value="1"/>
</dbReference>
<dbReference type="GO" id="GO:0005524">
    <property type="term" value="F:ATP binding"/>
    <property type="evidence" value="ECO:0007669"/>
    <property type="project" value="UniProtKB-KW"/>
</dbReference>
<dbReference type="InterPro" id="IPR003661">
    <property type="entry name" value="HisK_dim/P_dom"/>
</dbReference>
<accession>A0AAW9NVL0</accession>
<evidence type="ECO:0000256" key="11">
    <source>
        <dbReference type="ARBA" id="ARBA00023136"/>
    </source>
</evidence>
<dbReference type="Pfam" id="PF02518">
    <property type="entry name" value="HATPase_c"/>
    <property type="match status" value="1"/>
</dbReference>
<feature type="transmembrane region" description="Helical" evidence="14">
    <location>
        <begin position="20"/>
        <end position="38"/>
    </location>
</feature>
<dbReference type="CDD" id="cd00156">
    <property type="entry name" value="REC"/>
    <property type="match status" value="1"/>
</dbReference>
<dbReference type="SUPFAM" id="SSF52172">
    <property type="entry name" value="CheY-like"/>
    <property type="match status" value="1"/>
</dbReference>
<dbReference type="GO" id="GO:0000155">
    <property type="term" value="F:phosphorelay sensor kinase activity"/>
    <property type="evidence" value="ECO:0007669"/>
    <property type="project" value="InterPro"/>
</dbReference>
<dbReference type="SMART" id="SM00387">
    <property type="entry name" value="HATPase_c"/>
    <property type="match status" value="1"/>
</dbReference>
<evidence type="ECO:0000256" key="2">
    <source>
        <dbReference type="ARBA" id="ARBA00004651"/>
    </source>
</evidence>
<dbReference type="SUPFAM" id="SSF47384">
    <property type="entry name" value="Homodimeric domain of signal transducing histidine kinase"/>
    <property type="match status" value="1"/>
</dbReference>
<dbReference type="Gene3D" id="1.10.287.130">
    <property type="match status" value="1"/>
</dbReference>
<dbReference type="InterPro" id="IPR011006">
    <property type="entry name" value="CheY-like_superfamily"/>
</dbReference>
<feature type="modified residue" description="4-aspartylphosphate" evidence="12">
    <location>
        <position position="861"/>
    </location>
</feature>
<dbReference type="EMBL" id="JARSFG010000015">
    <property type="protein sequence ID" value="MEC1178976.1"/>
    <property type="molecule type" value="Genomic_DNA"/>
</dbReference>
<evidence type="ECO:0000256" key="6">
    <source>
        <dbReference type="ARBA" id="ARBA00022679"/>
    </source>
</evidence>
<evidence type="ECO:0000259" key="17">
    <source>
        <dbReference type="PROSITE" id="PS50885"/>
    </source>
</evidence>
<dbReference type="PROSITE" id="PS50110">
    <property type="entry name" value="RESPONSE_REGULATORY"/>
    <property type="match status" value="1"/>
</dbReference>
<dbReference type="Pfam" id="PF00512">
    <property type="entry name" value="HisKA"/>
    <property type="match status" value="1"/>
</dbReference>
<dbReference type="GO" id="GO:0009927">
    <property type="term" value="F:histidine phosphotransfer kinase activity"/>
    <property type="evidence" value="ECO:0007669"/>
    <property type="project" value="TreeGrafter"/>
</dbReference>
<dbReference type="PANTHER" id="PTHR43047:SF72">
    <property type="entry name" value="OSMOSENSING HISTIDINE PROTEIN KINASE SLN1"/>
    <property type="match status" value="1"/>
</dbReference>
<evidence type="ECO:0000313" key="19">
    <source>
        <dbReference type="Proteomes" id="UP001344888"/>
    </source>
</evidence>
<evidence type="ECO:0000256" key="4">
    <source>
        <dbReference type="ARBA" id="ARBA00022475"/>
    </source>
</evidence>
<evidence type="ECO:0000256" key="8">
    <source>
        <dbReference type="ARBA" id="ARBA00022777"/>
    </source>
</evidence>
<feature type="domain" description="HAMP" evidence="17">
    <location>
        <begin position="213"/>
        <end position="266"/>
    </location>
</feature>
<keyword evidence="14" id="KW-0812">Transmembrane</keyword>
<keyword evidence="9 18" id="KW-0067">ATP-binding</keyword>
<dbReference type="InterPro" id="IPR005467">
    <property type="entry name" value="His_kinase_dom"/>
</dbReference>
<evidence type="ECO:0000259" key="16">
    <source>
        <dbReference type="PROSITE" id="PS50110"/>
    </source>
</evidence>
<organism evidence="18 19">
    <name type="scientific">Metasolibacillus meyeri</name>
    <dbReference type="NCBI Taxonomy" id="1071052"/>
    <lineage>
        <taxon>Bacteria</taxon>
        <taxon>Bacillati</taxon>
        <taxon>Bacillota</taxon>
        <taxon>Bacilli</taxon>
        <taxon>Bacillales</taxon>
        <taxon>Caryophanaceae</taxon>
        <taxon>Metasolibacillus</taxon>
    </lineage>
</organism>
<reference evidence="18 19" key="1">
    <citation type="submission" date="2023-03" db="EMBL/GenBank/DDBJ databases">
        <title>Bacillus Genome Sequencing.</title>
        <authorList>
            <person name="Dunlap C."/>
        </authorList>
    </citation>
    <scope>NUCLEOTIDE SEQUENCE [LARGE SCALE GENOMIC DNA]</scope>
    <source>
        <strain evidence="18 19">B-59205</strain>
    </source>
</reference>
<evidence type="ECO:0000256" key="9">
    <source>
        <dbReference type="ARBA" id="ARBA00022840"/>
    </source>
</evidence>
<keyword evidence="7" id="KW-0547">Nucleotide-binding</keyword>
<keyword evidence="8" id="KW-0418">Kinase</keyword>
<keyword evidence="4" id="KW-1003">Cell membrane</keyword>
<dbReference type="InterPro" id="IPR036890">
    <property type="entry name" value="HATPase_C_sf"/>
</dbReference>
<dbReference type="AlphaFoldDB" id="A0AAW9NVL0"/>
<dbReference type="Gene3D" id="3.40.50.2300">
    <property type="match status" value="1"/>
</dbReference>
<dbReference type="FunFam" id="1.10.287.130:FF:000001">
    <property type="entry name" value="Two-component sensor histidine kinase"/>
    <property type="match status" value="1"/>
</dbReference>
<dbReference type="EC" id="2.7.13.3" evidence="3"/>
<evidence type="ECO:0000256" key="1">
    <source>
        <dbReference type="ARBA" id="ARBA00000085"/>
    </source>
</evidence>
<evidence type="ECO:0000256" key="14">
    <source>
        <dbReference type="SAM" id="Phobius"/>
    </source>
</evidence>
<keyword evidence="11 14" id="KW-0472">Membrane</keyword>
<feature type="coiled-coil region" evidence="13">
    <location>
        <begin position="261"/>
        <end position="292"/>
    </location>
</feature>
<dbReference type="Pfam" id="PF00672">
    <property type="entry name" value="HAMP"/>
    <property type="match status" value="1"/>
</dbReference>
<proteinExistence type="predicted"/>
<dbReference type="SMART" id="SM00448">
    <property type="entry name" value="REC"/>
    <property type="match status" value="1"/>
</dbReference>
<dbReference type="SUPFAM" id="SSF55874">
    <property type="entry name" value="ATPase domain of HSP90 chaperone/DNA topoisomerase II/histidine kinase"/>
    <property type="match status" value="1"/>
</dbReference>
<evidence type="ECO:0000256" key="10">
    <source>
        <dbReference type="ARBA" id="ARBA00023012"/>
    </source>
</evidence>
<feature type="domain" description="Response regulatory" evidence="16">
    <location>
        <begin position="812"/>
        <end position="927"/>
    </location>
</feature>
<dbReference type="PANTHER" id="PTHR43047">
    <property type="entry name" value="TWO-COMPONENT HISTIDINE PROTEIN KINASE"/>
    <property type="match status" value="1"/>
</dbReference>
<dbReference type="SMART" id="SM00388">
    <property type="entry name" value="HisKA"/>
    <property type="match status" value="1"/>
</dbReference>
<dbReference type="PROSITE" id="PS50885">
    <property type="entry name" value="HAMP"/>
    <property type="match status" value="1"/>
</dbReference>
<dbReference type="Gene3D" id="3.30.450.20">
    <property type="entry name" value="PAS domain"/>
    <property type="match status" value="1"/>
</dbReference>
<keyword evidence="19" id="KW-1185">Reference proteome</keyword>
<sequence>MLNKPMLFKKSIRSQFLHTFLFLTSIFLLFILTFYYLTSERNKTLQEQQELMMEKVVVIDGLADTFHDIFFRSRGYYAFKNEHELQLLYDDLQILDKQLQQFDAMTLSVEERTLYEDLVDFSINYRTNILPEAVSYVQADDYESLRNLSNSGPNNLINRFISYTKAYKLQTNEELNNLFKKTVQQGENVALFSFLLSVSVILLIGFITYRVTKKLINPIEQLTATTNAFANGQPFDTKDLEKMDDELGVLANSFIKMTRSIQDKEEELTTQNEELLMQQDELQDNQLQLKRSLNHLEKYNQLNHALTFTLNKQQLIENLHNYLKEVYRFDASILTWLEGNVQDTKGLAENYADTMLHHLDDNKLARLKQEKTFIIKREVEETERGIAQMPYYAYDMYSSILNAQGKLVAILMATREGHAFLEEEQNELYGLLKRVSIAFDRILMYEEVERSRQLNKNIIESINEGLQLVSSSGKTVLINPAFAETMHMMQAEQPIAKEVWLQNFEVICKEPQVLRAFFEKAMAESFKDTRTLHYAISLEQDAFIEVYATCLFDGAEKVGTIFVHRDITREYEIDKMKSELVSTVSHELRTPLSSILGFTELLLTKTLKPERQQKYVETIHKEAQRLTNLINDFLDLQRMESGRQQYTMKPLHVNEIVMDVINRFQHEKNHHVHLIDKARNGIVKADEERLVQVFVNIISNAIKFSPNGGDVAIKLENKGRMLQVAVQDEGIGIAKADISELFQKFKRIDNSARRKIGGTGLGLAICREIISMHNGDIWIESEEGSGTTVYFTLPVENKEASMLDKQSHTGANVLIVEDDSSLALLLSEELKSKGFTVIYHNDPQRAFKEALNTPFIGIVVDLMLSSEMSGWELIQQLKETEQTSKIPVVISSALDEVQELVDKYEVAKYLTKPYPPEEISKALVPFLMSQESKGDILFPYKD</sequence>